<feature type="transmembrane region" description="Helical" evidence="1">
    <location>
        <begin position="85"/>
        <end position="106"/>
    </location>
</feature>
<evidence type="ECO:0000256" key="1">
    <source>
        <dbReference type="SAM" id="Phobius"/>
    </source>
</evidence>
<name>I7LCT1_9LACO</name>
<dbReference type="EMBL" id="AYZO01000009">
    <property type="protein sequence ID" value="KRN13793.1"/>
    <property type="molecule type" value="Genomic_DNA"/>
</dbReference>
<evidence type="ECO:0000313" key="3">
    <source>
        <dbReference type="EMBL" id="KRN13793.1"/>
    </source>
</evidence>
<dbReference type="OrthoDB" id="2147406at2"/>
<keyword evidence="1" id="KW-0812">Transmembrane</keyword>
<keyword evidence="1" id="KW-1133">Transmembrane helix</keyword>
<reference evidence="3 5" key="2">
    <citation type="journal article" date="2015" name="Genome Announc.">
        <title>Expanding the biotechnology potential of lactobacilli through comparative genomics of 213 strains and associated genera.</title>
        <authorList>
            <person name="Sun Z."/>
            <person name="Harris H.M."/>
            <person name="McCann A."/>
            <person name="Guo C."/>
            <person name="Argimon S."/>
            <person name="Zhang W."/>
            <person name="Yang X."/>
            <person name="Jeffery I.B."/>
            <person name="Cooney J.C."/>
            <person name="Kagawa T.F."/>
            <person name="Liu W."/>
            <person name="Song Y."/>
            <person name="Salvetti E."/>
            <person name="Wrobel A."/>
            <person name="Rasinkangas P."/>
            <person name="Parkhill J."/>
            <person name="Rea M.C."/>
            <person name="O'Sullivan O."/>
            <person name="Ritari J."/>
            <person name="Douillard F.P."/>
            <person name="Paul Ross R."/>
            <person name="Yang R."/>
            <person name="Briner A.E."/>
            <person name="Felis G.E."/>
            <person name="de Vos W.M."/>
            <person name="Barrangou R."/>
            <person name="Klaenhammer T.R."/>
            <person name="Caufield P.W."/>
            <person name="Cui Y."/>
            <person name="Zhang H."/>
            <person name="O'Toole P.W."/>
        </authorList>
    </citation>
    <scope>NUCLEOTIDE SEQUENCE [LARGE SCALE GENOMIC DNA]</scope>
    <source>
        <strain evidence="3 5">DSM 23908</strain>
    </source>
</reference>
<evidence type="ECO:0000313" key="5">
    <source>
        <dbReference type="Proteomes" id="UP000051521"/>
    </source>
</evidence>
<reference evidence="2 4" key="1">
    <citation type="submission" date="2012-06" db="EMBL/GenBank/DDBJ databases">
        <title>Draft genome sequence of Lactobacillus gigeriorum CRBIP 24.85T, isolated from chicken crop.</title>
        <authorList>
            <person name="Cousin S."/>
            <person name="Ma L."/>
            <person name="Creno S."/>
            <person name="Clermont D."/>
            <person name="Loux V."/>
            <person name="Bizet C."/>
            <person name="Bouchier C."/>
        </authorList>
    </citation>
    <scope>NUCLEOTIDE SEQUENCE [LARGE SCALE GENOMIC DNA]</scope>
    <source>
        <strain evidence="4">CRBIP 24.85T</strain>
        <strain evidence="2">Type strain: CRBIP 24.85</strain>
    </source>
</reference>
<dbReference type="Proteomes" id="UP000051521">
    <property type="component" value="Unassembled WGS sequence"/>
</dbReference>
<protein>
    <submittedName>
        <fullName evidence="2">Conserved protein</fullName>
    </submittedName>
</protein>
<organism evidence="2 4">
    <name type="scientific">Lactobacillus gigeriorum DSM 23908 = CRBIP 24.85</name>
    <dbReference type="NCBI Taxonomy" id="1423751"/>
    <lineage>
        <taxon>Bacteria</taxon>
        <taxon>Bacillati</taxon>
        <taxon>Bacillota</taxon>
        <taxon>Bacilli</taxon>
        <taxon>Lactobacillales</taxon>
        <taxon>Lactobacillaceae</taxon>
        <taxon>Lactobacillus</taxon>
    </lineage>
</organism>
<gene>
    <name evidence="2" type="ORF">BN52_06110</name>
    <name evidence="3" type="ORF">FC38_GL001847</name>
</gene>
<comment type="caution">
    <text evidence="2">The sequence shown here is derived from an EMBL/GenBank/DDBJ whole genome shotgun (WGS) entry which is preliminary data.</text>
</comment>
<feature type="transmembrane region" description="Helical" evidence="1">
    <location>
        <begin position="34"/>
        <end position="52"/>
    </location>
</feature>
<feature type="transmembrane region" description="Helical" evidence="1">
    <location>
        <begin position="7"/>
        <end position="28"/>
    </location>
</feature>
<dbReference type="AlphaFoldDB" id="I7LCT1"/>
<proteinExistence type="predicted"/>
<evidence type="ECO:0000313" key="2">
    <source>
        <dbReference type="EMBL" id="CCI86761.1"/>
    </source>
</evidence>
<keyword evidence="5" id="KW-1185">Reference proteome</keyword>
<dbReference type="Proteomes" id="UP000009326">
    <property type="component" value="Unassembled WGS sequence"/>
</dbReference>
<evidence type="ECO:0000313" key="4">
    <source>
        <dbReference type="Proteomes" id="UP000009326"/>
    </source>
</evidence>
<accession>I7LCT1</accession>
<dbReference type="RefSeq" id="WP_008472803.1">
    <property type="nucleotide sequence ID" value="NZ_AYZO01000009.1"/>
</dbReference>
<dbReference type="STRING" id="1423751.FC38_GL001847"/>
<keyword evidence="1" id="KW-0472">Membrane</keyword>
<feature type="transmembrane region" description="Helical" evidence="1">
    <location>
        <begin position="59"/>
        <end position="79"/>
    </location>
</feature>
<dbReference type="PATRIC" id="fig|1423751.3.peg.1915"/>
<dbReference type="EMBL" id="CAKC01000037">
    <property type="protein sequence ID" value="CCI86761.1"/>
    <property type="molecule type" value="Genomic_DNA"/>
</dbReference>
<sequence length="243" mass="27533">MKLKDNQAVSLGFFAAIAFPMLIIWFAQNYTKDVQTGAIAILLLAVIAGLTLTDILLSWLLLVLMTIAAAVLLLGYVVIARAAKLILLVSFPIEAVLVFYLQQYIINWHSIGNNKDSINRYVNRFDSNVKLLTTYTARKVYNKIAQNIKSRPDLDLWVHASLIQWTNHEQYAQGNRYEHDQILRQLAKILKQTRLSAEGIYYLGNAEFLILSPEIQDKTISEIDAETDAELNKLKREIPGGIK</sequence>